<organism evidence="2 3">
    <name type="scientific">Allocatelliglobosispora scoriae</name>
    <dbReference type="NCBI Taxonomy" id="643052"/>
    <lineage>
        <taxon>Bacteria</taxon>
        <taxon>Bacillati</taxon>
        <taxon>Actinomycetota</taxon>
        <taxon>Actinomycetes</taxon>
        <taxon>Micromonosporales</taxon>
        <taxon>Micromonosporaceae</taxon>
        <taxon>Allocatelliglobosispora</taxon>
    </lineage>
</organism>
<evidence type="ECO:0000313" key="2">
    <source>
        <dbReference type="EMBL" id="MBB5871688.1"/>
    </source>
</evidence>
<feature type="region of interest" description="Disordered" evidence="1">
    <location>
        <begin position="23"/>
        <end position="42"/>
    </location>
</feature>
<keyword evidence="3" id="KW-1185">Reference proteome</keyword>
<dbReference type="AlphaFoldDB" id="A0A841BW42"/>
<proteinExistence type="predicted"/>
<protein>
    <submittedName>
        <fullName evidence="2">Uncharacterized protein</fullName>
    </submittedName>
</protein>
<dbReference type="Proteomes" id="UP000587527">
    <property type="component" value="Unassembled WGS sequence"/>
</dbReference>
<dbReference type="EMBL" id="JACHMN010000002">
    <property type="protein sequence ID" value="MBB5871688.1"/>
    <property type="molecule type" value="Genomic_DNA"/>
</dbReference>
<reference evidence="2 3" key="1">
    <citation type="submission" date="2020-08" db="EMBL/GenBank/DDBJ databases">
        <title>Sequencing the genomes of 1000 actinobacteria strains.</title>
        <authorList>
            <person name="Klenk H.-P."/>
        </authorList>
    </citation>
    <scope>NUCLEOTIDE SEQUENCE [LARGE SCALE GENOMIC DNA]</scope>
    <source>
        <strain evidence="2 3">DSM 45362</strain>
    </source>
</reference>
<sequence length="42" mass="4994">MNRSDTLRQREAMRRRIRAILIQRRLQAGHAEPPTEPAEPRD</sequence>
<name>A0A841BW42_9ACTN</name>
<comment type="caution">
    <text evidence="2">The sequence shown here is derived from an EMBL/GenBank/DDBJ whole genome shotgun (WGS) entry which is preliminary data.</text>
</comment>
<dbReference type="RefSeq" id="WP_281395051.1">
    <property type="nucleotide sequence ID" value="NZ_JACHMN010000002.1"/>
</dbReference>
<evidence type="ECO:0000256" key="1">
    <source>
        <dbReference type="SAM" id="MobiDB-lite"/>
    </source>
</evidence>
<gene>
    <name evidence="2" type="ORF">F4553_005067</name>
</gene>
<evidence type="ECO:0000313" key="3">
    <source>
        <dbReference type="Proteomes" id="UP000587527"/>
    </source>
</evidence>
<accession>A0A841BW42</accession>